<accession>A0A382IKL5</accession>
<feature type="transmembrane region" description="Helical" evidence="1">
    <location>
        <begin position="31"/>
        <end position="53"/>
    </location>
</feature>
<keyword evidence="1" id="KW-0472">Membrane</keyword>
<evidence type="ECO:0008006" key="3">
    <source>
        <dbReference type="Google" id="ProtNLM"/>
    </source>
</evidence>
<feature type="non-terminal residue" evidence="2">
    <location>
        <position position="156"/>
    </location>
</feature>
<evidence type="ECO:0000313" key="2">
    <source>
        <dbReference type="EMBL" id="SVB99812.1"/>
    </source>
</evidence>
<reference evidence="2" key="1">
    <citation type="submission" date="2018-05" db="EMBL/GenBank/DDBJ databases">
        <authorList>
            <person name="Lanie J.A."/>
            <person name="Ng W.-L."/>
            <person name="Kazmierczak K.M."/>
            <person name="Andrzejewski T.M."/>
            <person name="Davidsen T.M."/>
            <person name="Wayne K.J."/>
            <person name="Tettelin H."/>
            <person name="Glass J.I."/>
            <person name="Rusch D."/>
            <person name="Podicherti R."/>
            <person name="Tsui H.-C.T."/>
            <person name="Winkler M.E."/>
        </authorList>
    </citation>
    <scope>NUCLEOTIDE SEQUENCE</scope>
</reference>
<gene>
    <name evidence="2" type="ORF">METZ01_LOCUS252666</name>
</gene>
<dbReference type="SUPFAM" id="SSF103473">
    <property type="entry name" value="MFS general substrate transporter"/>
    <property type="match status" value="1"/>
</dbReference>
<protein>
    <recommendedName>
        <fullName evidence="3">MFS transporter</fullName>
    </recommendedName>
</protein>
<proteinExistence type="predicted"/>
<keyword evidence="1" id="KW-0812">Transmembrane</keyword>
<dbReference type="EMBL" id="UINC01067794">
    <property type="protein sequence ID" value="SVB99812.1"/>
    <property type="molecule type" value="Genomic_DNA"/>
</dbReference>
<feature type="transmembrane region" description="Helical" evidence="1">
    <location>
        <begin position="59"/>
        <end position="79"/>
    </location>
</feature>
<sequence length="156" mass="17689">MSDILEAELAPSGGLKTGWVDIGKSDFFRDAWVIVFYLGLMLPYAFVGLWIGTVANNEFQLPIKDIAIAIMLLRIPFFLRLIWAQPVERFVELPYGRRRSWILLGTILHIVLLIPLLFLDIRTATWLFVAVVFVALIPRLFAEQAVAGMMAESIPK</sequence>
<organism evidence="2">
    <name type="scientific">marine metagenome</name>
    <dbReference type="NCBI Taxonomy" id="408172"/>
    <lineage>
        <taxon>unclassified sequences</taxon>
        <taxon>metagenomes</taxon>
        <taxon>ecological metagenomes</taxon>
    </lineage>
</organism>
<evidence type="ECO:0000256" key="1">
    <source>
        <dbReference type="SAM" id="Phobius"/>
    </source>
</evidence>
<feature type="transmembrane region" description="Helical" evidence="1">
    <location>
        <begin position="124"/>
        <end position="142"/>
    </location>
</feature>
<keyword evidence="1" id="KW-1133">Transmembrane helix</keyword>
<dbReference type="AlphaFoldDB" id="A0A382IKL5"/>
<feature type="transmembrane region" description="Helical" evidence="1">
    <location>
        <begin position="100"/>
        <end position="118"/>
    </location>
</feature>
<name>A0A382IKL5_9ZZZZ</name>
<dbReference type="InterPro" id="IPR036259">
    <property type="entry name" value="MFS_trans_sf"/>
</dbReference>